<dbReference type="SMART" id="SM00089">
    <property type="entry name" value="PKD"/>
    <property type="match status" value="1"/>
</dbReference>
<dbReference type="SUPFAM" id="SSF49299">
    <property type="entry name" value="PKD domain"/>
    <property type="match status" value="1"/>
</dbReference>
<dbReference type="OrthoDB" id="958775at2"/>
<dbReference type="RefSeq" id="WP_106138329.1">
    <property type="nucleotide sequence ID" value="NZ_PVTE01000010.1"/>
</dbReference>
<protein>
    <submittedName>
        <fullName evidence="2">PKD domain-containing protein</fullName>
    </submittedName>
</protein>
<dbReference type="InterPro" id="IPR013783">
    <property type="entry name" value="Ig-like_fold"/>
</dbReference>
<dbReference type="EMBL" id="PVTE01000010">
    <property type="protein sequence ID" value="PRY37609.1"/>
    <property type="molecule type" value="Genomic_DNA"/>
</dbReference>
<keyword evidence="3" id="KW-1185">Reference proteome</keyword>
<accession>A0A2T0SW27</accession>
<sequence>MRNCYVLFLAMLLLTGCEPYNLERKSFPSCASPAATIGVSGTGLDLAFFVDNPQGDIGLAGWDFGDDSGVNRVGLRVIYNYAKAGTYTVRLTLVNTCDDTFTTTRQITVR</sequence>
<dbReference type="CDD" id="cd00146">
    <property type="entry name" value="PKD"/>
    <property type="match status" value="1"/>
</dbReference>
<dbReference type="AlphaFoldDB" id="A0A2T0SW27"/>
<reference evidence="2 3" key="1">
    <citation type="submission" date="2018-03" db="EMBL/GenBank/DDBJ databases">
        <title>Genomic Encyclopedia of Archaeal and Bacterial Type Strains, Phase II (KMG-II): from individual species to whole genera.</title>
        <authorList>
            <person name="Goeker M."/>
        </authorList>
    </citation>
    <scope>NUCLEOTIDE SEQUENCE [LARGE SCALE GENOMIC DNA]</scope>
    <source>
        <strain evidence="2 3">DSM 28354</strain>
    </source>
</reference>
<dbReference type="PROSITE" id="PS51257">
    <property type="entry name" value="PROKAR_LIPOPROTEIN"/>
    <property type="match status" value="1"/>
</dbReference>
<proteinExistence type="predicted"/>
<dbReference type="InterPro" id="IPR022409">
    <property type="entry name" value="PKD/Chitinase_dom"/>
</dbReference>
<dbReference type="PROSITE" id="PS50093">
    <property type="entry name" value="PKD"/>
    <property type="match status" value="1"/>
</dbReference>
<dbReference type="Pfam" id="PF18911">
    <property type="entry name" value="PKD_4"/>
    <property type="match status" value="1"/>
</dbReference>
<gene>
    <name evidence="2" type="ORF">CLV58_11078</name>
</gene>
<name>A0A2T0SW27_9BACT</name>
<dbReference type="Gene3D" id="2.60.40.10">
    <property type="entry name" value="Immunoglobulins"/>
    <property type="match status" value="1"/>
</dbReference>
<comment type="caution">
    <text evidence="2">The sequence shown here is derived from an EMBL/GenBank/DDBJ whole genome shotgun (WGS) entry which is preliminary data.</text>
</comment>
<organism evidence="2 3">
    <name type="scientific">Spirosoma oryzae</name>
    <dbReference type="NCBI Taxonomy" id="1469603"/>
    <lineage>
        <taxon>Bacteria</taxon>
        <taxon>Pseudomonadati</taxon>
        <taxon>Bacteroidota</taxon>
        <taxon>Cytophagia</taxon>
        <taxon>Cytophagales</taxon>
        <taxon>Cytophagaceae</taxon>
        <taxon>Spirosoma</taxon>
    </lineage>
</organism>
<feature type="domain" description="PKD" evidence="1">
    <location>
        <begin position="62"/>
        <end position="110"/>
    </location>
</feature>
<dbReference type="InterPro" id="IPR000601">
    <property type="entry name" value="PKD_dom"/>
</dbReference>
<evidence type="ECO:0000313" key="2">
    <source>
        <dbReference type="EMBL" id="PRY37609.1"/>
    </source>
</evidence>
<evidence type="ECO:0000259" key="1">
    <source>
        <dbReference type="PROSITE" id="PS50093"/>
    </source>
</evidence>
<dbReference type="Proteomes" id="UP000238375">
    <property type="component" value="Unassembled WGS sequence"/>
</dbReference>
<evidence type="ECO:0000313" key="3">
    <source>
        <dbReference type="Proteomes" id="UP000238375"/>
    </source>
</evidence>
<dbReference type="InterPro" id="IPR035986">
    <property type="entry name" value="PKD_dom_sf"/>
</dbReference>